<keyword evidence="5" id="KW-0804">Transcription</keyword>
<gene>
    <name evidence="8" type="ORF">ETD86_43615</name>
</gene>
<dbReference type="GO" id="GO:0043531">
    <property type="term" value="F:ADP binding"/>
    <property type="evidence" value="ECO:0007669"/>
    <property type="project" value="InterPro"/>
</dbReference>
<dbReference type="GO" id="GO:0006355">
    <property type="term" value="P:regulation of DNA-templated transcription"/>
    <property type="evidence" value="ECO:0007669"/>
    <property type="project" value="InterPro"/>
</dbReference>
<comment type="similarity">
    <text evidence="1">Belongs to the AfsR/DnrI/RedD regulatory family.</text>
</comment>
<dbReference type="OrthoDB" id="5521887at2"/>
<reference evidence="8 9" key="1">
    <citation type="submission" date="2019-05" db="EMBL/GenBank/DDBJ databases">
        <title>Draft genome sequence of Nonomuraea turkmeniaca DSM 43926.</title>
        <authorList>
            <person name="Saricaoglu S."/>
            <person name="Isik K."/>
        </authorList>
    </citation>
    <scope>NUCLEOTIDE SEQUENCE [LARGE SCALE GENOMIC DNA]</scope>
    <source>
        <strain evidence="8 9">DSM 43926</strain>
    </source>
</reference>
<dbReference type="InterPro" id="IPR036388">
    <property type="entry name" value="WH-like_DNA-bd_sf"/>
</dbReference>
<dbReference type="Gene3D" id="3.40.50.300">
    <property type="entry name" value="P-loop containing nucleotide triphosphate hydrolases"/>
    <property type="match status" value="1"/>
</dbReference>
<evidence type="ECO:0000256" key="2">
    <source>
        <dbReference type="ARBA" id="ARBA00022737"/>
    </source>
</evidence>
<evidence type="ECO:0000259" key="7">
    <source>
        <dbReference type="SMART" id="SM01043"/>
    </source>
</evidence>
<dbReference type="Gene3D" id="1.25.40.10">
    <property type="entry name" value="Tetratricopeptide repeat domain"/>
    <property type="match status" value="2"/>
</dbReference>
<dbReference type="EMBL" id="VCKY01000234">
    <property type="protein sequence ID" value="TMR09431.1"/>
    <property type="molecule type" value="Genomic_DNA"/>
</dbReference>
<dbReference type="GO" id="GO:0003677">
    <property type="term" value="F:DNA binding"/>
    <property type="evidence" value="ECO:0007669"/>
    <property type="project" value="UniProtKB-KW"/>
</dbReference>
<dbReference type="InterPro" id="IPR002182">
    <property type="entry name" value="NB-ARC"/>
</dbReference>
<dbReference type="SMART" id="SM00028">
    <property type="entry name" value="TPR"/>
    <property type="match status" value="5"/>
</dbReference>
<dbReference type="InterPro" id="IPR027417">
    <property type="entry name" value="P-loop_NTPase"/>
</dbReference>
<dbReference type="Pfam" id="PF00931">
    <property type="entry name" value="NB-ARC"/>
    <property type="match status" value="1"/>
</dbReference>
<dbReference type="SUPFAM" id="SSF52540">
    <property type="entry name" value="P-loop containing nucleoside triphosphate hydrolases"/>
    <property type="match status" value="1"/>
</dbReference>
<evidence type="ECO:0000256" key="4">
    <source>
        <dbReference type="ARBA" id="ARBA00023125"/>
    </source>
</evidence>
<dbReference type="Pfam" id="PF03704">
    <property type="entry name" value="BTAD"/>
    <property type="match status" value="1"/>
</dbReference>
<dbReference type="InterPro" id="IPR016032">
    <property type="entry name" value="Sig_transdc_resp-reg_C-effctor"/>
</dbReference>
<dbReference type="InterPro" id="IPR005158">
    <property type="entry name" value="BTAD"/>
</dbReference>
<sequence>MGAFSVSVEIKILGPWEVAADGAVLNLAGTRRVGVLARLALNVGQVVTTERIVADVWGDSSTSTAGKQLHIVVSKLREALADEVIATVPGGYRLDLPPESVDAHRFSLLVRQARATRDGTTAIGLYERALALWRGAALEGRSQAWAQIEAARLEEERLVSLEDFIDLRMAAGDHHAVVGELTAHIEAHPLRERPRAQLMLALYRAARPAEALAVYQETRRVMVDELGIEPGVTLRRLQRAVLAGDPILDLATGHDVASAPCEVPAKLPADTPAFTARSAEFGWLDKALAVTPPGLPAVAAINGPGGIGKSALAIRAAHAASGRFPDGVLYVDLRGASPGLQPMTPIDALGQLLRALGLDGTAIPSEVEEAAARYRSLAATRRLLIVLDNALDARQVRPLLPAGPTCAVIVTSRQALVSLDGAEHLQLTELDRHDATTLLARIAGPARVQREPGAADQIVRLCGGLPLAIRVAAARLAARPDWTLAYLAERLTDASGRLDTLQHADLEVRAAIAVSHHHLREEPSGHDAAHLFTLLGLLEIPTYTPEVAAALADWSEQHAAAALDHLLDARLLEPAGLDRYRMHDLVRLYAHELAVQDLPEADRATAVRQVLHHYLATTRTAGVLIDPRVGVLLEGLPIDRPGRRLQSPEEANAWIAAEKDNLLSAARQAAGNPADPLTAISLGLGIFRPFYNGGWWSELEGVIDRAIAIAADHGDPANLARTHGVLGILYVRRERPEAAIRQFELALGYWDAVRQTARKTPVYVNLGNAYQRMKCFDKALTAYEEGQALAIEYGQQDLHAIFLMNRGQVYSELGRWSEAIPPTQEALGLMSAEIRPYATGQIVSCLGDAYLGAGRLSEAASSYREAITLLRRSGHVVGESSAIWQLGQTHRKLGNDDEAWECWRESVSMLVRAGLMTAQEAEALLSQDPTGKPAPL</sequence>
<dbReference type="Pfam" id="PF13424">
    <property type="entry name" value="TPR_12"/>
    <property type="match status" value="1"/>
</dbReference>
<keyword evidence="3" id="KW-0805">Transcription regulation</keyword>
<evidence type="ECO:0000259" key="6">
    <source>
        <dbReference type="SMART" id="SM00862"/>
    </source>
</evidence>
<dbReference type="Gene3D" id="1.10.8.430">
    <property type="entry name" value="Helical domain of apoptotic protease-activating factors"/>
    <property type="match status" value="1"/>
</dbReference>
<evidence type="ECO:0000256" key="1">
    <source>
        <dbReference type="ARBA" id="ARBA00005820"/>
    </source>
</evidence>
<accession>A0A5S4F071</accession>
<evidence type="ECO:0000256" key="5">
    <source>
        <dbReference type="ARBA" id="ARBA00023163"/>
    </source>
</evidence>
<dbReference type="InterPro" id="IPR051677">
    <property type="entry name" value="AfsR-DnrI-RedD_regulator"/>
</dbReference>
<dbReference type="Pfam" id="PF00486">
    <property type="entry name" value="Trans_reg_C"/>
    <property type="match status" value="1"/>
</dbReference>
<dbReference type="Proteomes" id="UP000309128">
    <property type="component" value="Unassembled WGS sequence"/>
</dbReference>
<evidence type="ECO:0000313" key="8">
    <source>
        <dbReference type="EMBL" id="TMR09431.1"/>
    </source>
</evidence>
<keyword evidence="9" id="KW-1185">Reference proteome</keyword>
<dbReference type="SMART" id="SM00862">
    <property type="entry name" value="Trans_reg_C"/>
    <property type="match status" value="1"/>
</dbReference>
<dbReference type="InterPro" id="IPR001867">
    <property type="entry name" value="OmpR/PhoB-type_DNA-bd"/>
</dbReference>
<dbReference type="PANTHER" id="PTHR35807">
    <property type="entry name" value="TRANSCRIPTIONAL REGULATOR REDD-RELATED"/>
    <property type="match status" value="1"/>
</dbReference>
<evidence type="ECO:0000256" key="3">
    <source>
        <dbReference type="ARBA" id="ARBA00023015"/>
    </source>
</evidence>
<dbReference type="InterPro" id="IPR042197">
    <property type="entry name" value="Apaf_helical"/>
</dbReference>
<organism evidence="8 9">
    <name type="scientific">Nonomuraea turkmeniaca</name>
    <dbReference type="NCBI Taxonomy" id="103838"/>
    <lineage>
        <taxon>Bacteria</taxon>
        <taxon>Bacillati</taxon>
        <taxon>Actinomycetota</taxon>
        <taxon>Actinomycetes</taxon>
        <taxon>Streptosporangiales</taxon>
        <taxon>Streptosporangiaceae</taxon>
        <taxon>Nonomuraea</taxon>
    </lineage>
</organism>
<proteinExistence type="inferred from homology"/>
<dbReference type="SUPFAM" id="SSF48452">
    <property type="entry name" value="TPR-like"/>
    <property type="match status" value="2"/>
</dbReference>
<dbReference type="CDD" id="cd15831">
    <property type="entry name" value="BTAD"/>
    <property type="match status" value="1"/>
</dbReference>
<dbReference type="SUPFAM" id="SSF46894">
    <property type="entry name" value="C-terminal effector domain of the bipartite response regulators"/>
    <property type="match status" value="1"/>
</dbReference>
<dbReference type="Gene3D" id="1.10.10.10">
    <property type="entry name" value="Winged helix-like DNA-binding domain superfamily/Winged helix DNA-binding domain"/>
    <property type="match status" value="1"/>
</dbReference>
<dbReference type="AlphaFoldDB" id="A0A5S4F071"/>
<dbReference type="GO" id="GO:0000160">
    <property type="term" value="P:phosphorelay signal transduction system"/>
    <property type="evidence" value="ECO:0007669"/>
    <property type="project" value="InterPro"/>
</dbReference>
<evidence type="ECO:0000313" key="9">
    <source>
        <dbReference type="Proteomes" id="UP000309128"/>
    </source>
</evidence>
<dbReference type="InterPro" id="IPR011990">
    <property type="entry name" value="TPR-like_helical_dom_sf"/>
</dbReference>
<feature type="domain" description="OmpR/PhoB-type" evidence="6">
    <location>
        <begin position="22"/>
        <end position="94"/>
    </location>
</feature>
<keyword evidence="4" id="KW-0238">DNA-binding</keyword>
<keyword evidence="2" id="KW-0677">Repeat</keyword>
<dbReference type="PRINTS" id="PR00364">
    <property type="entry name" value="DISEASERSIST"/>
</dbReference>
<dbReference type="SMART" id="SM01043">
    <property type="entry name" value="BTAD"/>
    <property type="match status" value="1"/>
</dbReference>
<feature type="domain" description="Bacterial transcriptional activator" evidence="7">
    <location>
        <begin position="101"/>
        <end position="242"/>
    </location>
</feature>
<name>A0A5S4F071_9ACTN</name>
<dbReference type="InterPro" id="IPR019734">
    <property type="entry name" value="TPR_rpt"/>
</dbReference>
<dbReference type="PANTHER" id="PTHR35807:SF1">
    <property type="entry name" value="TRANSCRIPTIONAL REGULATOR REDD"/>
    <property type="match status" value="1"/>
</dbReference>
<protein>
    <submittedName>
        <fullName evidence="8">Tetratricopeptide repeat protein</fullName>
    </submittedName>
</protein>
<comment type="caution">
    <text evidence="8">The sequence shown here is derived from an EMBL/GenBank/DDBJ whole genome shotgun (WGS) entry which is preliminary data.</text>
</comment>